<name>A0A397T7M7_9GLOM</name>
<evidence type="ECO:0000313" key="1">
    <source>
        <dbReference type="EMBL" id="RIA94258.1"/>
    </source>
</evidence>
<dbReference type="OrthoDB" id="437457at2759"/>
<gene>
    <name evidence="1" type="ORF">C1645_818358</name>
</gene>
<comment type="caution">
    <text evidence="1">The sequence shown here is derived from an EMBL/GenBank/DDBJ whole genome shotgun (WGS) entry which is preliminary data.</text>
</comment>
<dbReference type="EMBL" id="QKYT01000086">
    <property type="protein sequence ID" value="RIA94258.1"/>
    <property type="molecule type" value="Genomic_DNA"/>
</dbReference>
<dbReference type="STRING" id="658196.A0A397T7M7"/>
<accession>A0A397T7M7</accession>
<organism evidence="1 2">
    <name type="scientific">Glomus cerebriforme</name>
    <dbReference type="NCBI Taxonomy" id="658196"/>
    <lineage>
        <taxon>Eukaryota</taxon>
        <taxon>Fungi</taxon>
        <taxon>Fungi incertae sedis</taxon>
        <taxon>Mucoromycota</taxon>
        <taxon>Glomeromycotina</taxon>
        <taxon>Glomeromycetes</taxon>
        <taxon>Glomerales</taxon>
        <taxon>Glomeraceae</taxon>
        <taxon>Glomus</taxon>
    </lineage>
</organism>
<protein>
    <submittedName>
        <fullName evidence="1">Uncharacterized protein</fullName>
    </submittedName>
</protein>
<dbReference type="Proteomes" id="UP000265703">
    <property type="component" value="Unassembled WGS sequence"/>
</dbReference>
<evidence type="ECO:0000313" key="2">
    <source>
        <dbReference type="Proteomes" id="UP000265703"/>
    </source>
</evidence>
<proteinExistence type="predicted"/>
<sequence>MDDQQQKKLIASIIMFNCNDGISPHSTSEFMFEMMPMDAILLKYKREDISFLDAIYNFLETQSLKFAIGYDFSYKGDDTVHMMTSMNWISEIFGAHIMNHRSKYRHEINRKAFDN</sequence>
<reference evidence="1 2" key="1">
    <citation type="submission" date="2018-06" db="EMBL/GenBank/DDBJ databases">
        <title>Comparative genomics reveals the genomic features of Rhizophagus irregularis, R. cerebriforme, R. diaphanum and Gigaspora rosea, and their symbiotic lifestyle signature.</title>
        <authorList>
            <person name="Morin E."/>
            <person name="San Clemente H."/>
            <person name="Chen E.C.H."/>
            <person name="De La Providencia I."/>
            <person name="Hainaut M."/>
            <person name="Kuo A."/>
            <person name="Kohler A."/>
            <person name="Murat C."/>
            <person name="Tang N."/>
            <person name="Roy S."/>
            <person name="Loubradou J."/>
            <person name="Henrissat B."/>
            <person name="Grigoriev I.V."/>
            <person name="Corradi N."/>
            <person name="Roux C."/>
            <person name="Martin F.M."/>
        </authorList>
    </citation>
    <scope>NUCLEOTIDE SEQUENCE [LARGE SCALE GENOMIC DNA]</scope>
    <source>
        <strain evidence="1 2">DAOM 227022</strain>
    </source>
</reference>
<keyword evidence="2" id="KW-1185">Reference proteome</keyword>
<dbReference type="AlphaFoldDB" id="A0A397T7M7"/>